<protein>
    <submittedName>
        <fullName evidence="1">Jg9075 protein</fullName>
    </submittedName>
</protein>
<comment type="caution">
    <text evidence="1">The sequence shown here is derived from an EMBL/GenBank/DDBJ whole genome shotgun (WGS) entry which is preliminary data.</text>
</comment>
<organism evidence="1 2">
    <name type="scientific">Pararge aegeria aegeria</name>
    <dbReference type="NCBI Taxonomy" id="348720"/>
    <lineage>
        <taxon>Eukaryota</taxon>
        <taxon>Metazoa</taxon>
        <taxon>Ecdysozoa</taxon>
        <taxon>Arthropoda</taxon>
        <taxon>Hexapoda</taxon>
        <taxon>Insecta</taxon>
        <taxon>Pterygota</taxon>
        <taxon>Neoptera</taxon>
        <taxon>Endopterygota</taxon>
        <taxon>Lepidoptera</taxon>
        <taxon>Glossata</taxon>
        <taxon>Ditrysia</taxon>
        <taxon>Papilionoidea</taxon>
        <taxon>Nymphalidae</taxon>
        <taxon>Satyrinae</taxon>
        <taxon>Satyrini</taxon>
        <taxon>Parargina</taxon>
        <taxon>Pararge</taxon>
    </lineage>
</organism>
<sequence length="173" mass="19063">MCSLTPQTPSSTDGLRNAHPNEHTTVKVFCRVFKAPRFWATCLQRLLATRLMSSVHLVGGRPTLRLPVRGRHSSTLSPNVHWFSDWFSELCALTIATSASRLAELYRLSRNHALKTHQCCLAAEIYTAAAVPRNKSSIKISSTTAISDQEPSTIIVDAEKDSENTVQVGTSLN</sequence>
<name>A0A8S4S217_9NEOP</name>
<dbReference type="Proteomes" id="UP000838756">
    <property type="component" value="Unassembled WGS sequence"/>
</dbReference>
<keyword evidence="2" id="KW-1185">Reference proteome</keyword>
<dbReference type="EMBL" id="CAKXAJ010025603">
    <property type="protein sequence ID" value="CAH2241957.1"/>
    <property type="molecule type" value="Genomic_DNA"/>
</dbReference>
<dbReference type="AlphaFoldDB" id="A0A8S4S217"/>
<evidence type="ECO:0000313" key="2">
    <source>
        <dbReference type="Proteomes" id="UP000838756"/>
    </source>
</evidence>
<reference evidence="1" key="1">
    <citation type="submission" date="2022-03" db="EMBL/GenBank/DDBJ databases">
        <authorList>
            <person name="Lindestad O."/>
        </authorList>
    </citation>
    <scope>NUCLEOTIDE SEQUENCE</scope>
</reference>
<dbReference type="OrthoDB" id="7481104at2759"/>
<proteinExistence type="predicted"/>
<evidence type="ECO:0000313" key="1">
    <source>
        <dbReference type="EMBL" id="CAH2241957.1"/>
    </source>
</evidence>
<gene>
    <name evidence="1" type="primary">jg9075</name>
    <name evidence="1" type="ORF">PAEG_LOCUS18337</name>
</gene>
<accession>A0A8S4S217</accession>